<dbReference type="EMBL" id="CCKQ01000758">
    <property type="protein sequence ID" value="CDW71854.1"/>
    <property type="molecule type" value="Genomic_DNA"/>
</dbReference>
<gene>
    <name evidence="1" type="primary">Contig11545.g12350</name>
    <name evidence="1" type="ORF">STYLEM_804</name>
</gene>
<dbReference type="PANTHER" id="PTHR21580">
    <property type="entry name" value="SHIPPO-1-RELATED"/>
    <property type="match status" value="1"/>
</dbReference>
<organism evidence="1 2">
    <name type="scientific">Stylonychia lemnae</name>
    <name type="common">Ciliate</name>
    <dbReference type="NCBI Taxonomy" id="5949"/>
    <lineage>
        <taxon>Eukaryota</taxon>
        <taxon>Sar</taxon>
        <taxon>Alveolata</taxon>
        <taxon>Ciliophora</taxon>
        <taxon>Intramacronucleata</taxon>
        <taxon>Spirotrichea</taxon>
        <taxon>Stichotrichia</taxon>
        <taxon>Sporadotrichida</taxon>
        <taxon>Oxytrichidae</taxon>
        <taxon>Stylonychinae</taxon>
        <taxon>Stylonychia</taxon>
    </lineage>
</organism>
<protein>
    <submittedName>
        <fullName evidence="1">Uncharacterized protein</fullName>
    </submittedName>
</protein>
<reference evidence="1 2" key="1">
    <citation type="submission" date="2014-06" db="EMBL/GenBank/DDBJ databases">
        <authorList>
            <person name="Swart Estienne"/>
        </authorList>
    </citation>
    <scope>NUCLEOTIDE SEQUENCE [LARGE SCALE GENOMIC DNA]</scope>
    <source>
        <strain evidence="1 2">130c</strain>
    </source>
</reference>
<dbReference type="InParanoid" id="A0A077ZQY6"/>
<dbReference type="AlphaFoldDB" id="A0A077ZQY6"/>
<keyword evidence="2" id="KW-1185">Reference proteome</keyword>
<dbReference type="Proteomes" id="UP000039865">
    <property type="component" value="Unassembled WGS sequence"/>
</dbReference>
<dbReference type="OrthoDB" id="406368at2759"/>
<evidence type="ECO:0000313" key="2">
    <source>
        <dbReference type="Proteomes" id="UP000039865"/>
    </source>
</evidence>
<sequence length="283" mass="31492">MQHSSVSPLNTSKSKTLYSFTKQSRFPKASGPQQNIKFLISISCDSVYNIPTSFSKRSTSIGYGKRFGDLIRTTVAPSPQLYNIPSTKDTKQYTFGVSRDKFDNVYIRENPPRDKSVPGPAMYQIKSDYTLTSAAAYSMRPNSHYASMFNDPTVKFPGPGTYDGQAATENKNGYTIYSKFRSPGGAIISKTGERFDLRQHRKSVDIPGPGSYQLTHLGPSMQKNFGAVVFGKSRRLVETKETIKYTPGPGTYRIQSDFGFYNPSDALGSSFSRTQSKMQKTTQ</sequence>
<accession>A0A077ZQY6</accession>
<dbReference type="InterPro" id="IPR010736">
    <property type="entry name" value="SHIPPO-rpt"/>
</dbReference>
<dbReference type="InterPro" id="IPR051291">
    <property type="entry name" value="CIMAP"/>
</dbReference>
<dbReference type="Pfam" id="PF07004">
    <property type="entry name" value="SHIPPO-rpt"/>
    <property type="match status" value="3"/>
</dbReference>
<proteinExistence type="predicted"/>
<dbReference type="PANTHER" id="PTHR21580:SF28">
    <property type="entry name" value="BOREALIN N-TERMINAL DOMAIN-CONTAINING PROTEIN-RELATED"/>
    <property type="match status" value="1"/>
</dbReference>
<name>A0A077ZQY6_STYLE</name>
<evidence type="ECO:0000313" key="1">
    <source>
        <dbReference type="EMBL" id="CDW71854.1"/>
    </source>
</evidence>
<dbReference type="OMA" id="ANPVFCQ"/>